<comment type="caution">
    <text evidence="4">The sequence shown here is derived from an EMBL/GenBank/DDBJ whole genome shotgun (WGS) entry which is preliminary data.</text>
</comment>
<evidence type="ECO:0000259" key="3">
    <source>
        <dbReference type="PROSITE" id="PS51368"/>
    </source>
</evidence>
<accession>A0ABR2LCQ8</accession>
<protein>
    <recommendedName>
        <fullName evidence="3">Urease domain-containing protein</fullName>
    </recommendedName>
</protein>
<dbReference type="PANTHER" id="PTHR33569">
    <property type="entry name" value="UREASE"/>
    <property type="match status" value="1"/>
</dbReference>
<evidence type="ECO:0000313" key="5">
    <source>
        <dbReference type="Proteomes" id="UP001412067"/>
    </source>
</evidence>
<dbReference type="PROSITE" id="PS51368">
    <property type="entry name" value="UREASE_3"/>
    <property type="match status" value="1"/>
</dbReference>
<dbReference type="InterPro" id="IPR050069">
    <property type="entry name" value="Urease_subunit"/>
</dbReference>
<evidence type="ECO:0000256" key="2">
    <source>
        <dbReference type="PROSITE-ProRule" id="PRU00700"/>
    </source>
</evidence>
<dbReference type="Gene3D" id="3.20.20.140">
    <property type="entry name" value="Metal-dependent hydrolases"/>
    <property type="match status" value="1"/>
</dbReference>
<feature type="domain" description="Urease" evidence="3">
    <location>
        <begin position="1"/>
        <end position="97"/>
    </location>
</feature>
<dbReference type="EMBL" id="JBBWWR010000021">
    <property type="protein sequence ID" value="KAK8937865.1"/>
    <property type="molecule type" value="Genomic_DNA"/>
</dbReference>
<keyword evidence="1" id="KW-0378">Hydrolase</keyword>
<gene>
    <name evidence="4" type="ORF">KSP40_PGU001604</name>
</gene>
<keyword evidence="5" id="KW-1185">Reference proteome</keyword>
<organism evidence="4 5">
    <name type="scientific">Platanthera guangdongensis</name>
    <dbReference type="NCBI Taxonomy" id="2320717"/>
    <lineage>
        <taxon>Eukaryota</taxon>
        <taxon>Viridiplantae</taxon>
        <taxon>Streptophyta</taxon>
        <taxon>Embryophyta</taxon>
        <taxon>Tracheophyta</taxon>
        <taxon>Spermatophyta</taxon>
        <taxon>Magnoliopsida</taxon>
        <taxon>Liliopsida</taxon>
        <taxon>Asparagales</taxon>
        <taxon>Orchidaceae</taxon>
        <taxon>Orchidoideae</taxon>
        <taxon>Orchideae</taxon>
        <taxon>Orchidinae</taxon>
        <taxon>Platanthera</taxon>
    </lineage>
</organism>
<reference evidence="4 5" key="1">
    <citation type="journal article" date="2022" name="Nat. Plants">
        <title>Genomes of leafy and leafless Platanthera orchids illuminate the evolution of mycoheterotrophy.</title>
        <authorList>
            <person name="Li M.H."/>
            <person name="Liu K.W."/>
            <person name="Li Z."/>
            <person name="Lu H.C."/>
            <person name="Ye Q.L."/>
            <person name="Zhang D."/>
            <person name="Wang J.Y."/>
            <person name="Li Y.F."/>
            <person name="Zhong Z.M."/>
            <person name="Liu X."/>
            <person name="Yu X."/>
            <person name="Liu D.K."/>
            <person name="Tu X.D."/>
            <person name="Liu B."/>
            <person name="Hao Y."/>
            <person name="Liao X.Y."/>
            <person name="Jiang Y.T."/>
            <person name="Sun W.H."/>
            <person name="Chen J."/>
            <person name="Chen Y.Q."/>
            <person name="Ai Y."/>
            <person name="Zhai J.W."/>
            <person name="Wu S.S."/>
            <person name="Zhou Z."/>
            <person name="Hsiao Y.Y."/>
            <person name="Wu W.L."/>
            <person name="Chen Y.Y."/>
            <person name="Lin Y.F."/>
            <person name="Hsu J.L."/>
            <person name="Li C.Y."/>
            <person name="Wang Z.W."/>
            <person name="Zhao X."/>
            <person name="Zhong W.Y."/>
            <person name="Ma X.K."/>
            <person name="Ma L."/>
            <person name="Huang J."/>
            <person name="Chen G.Z."/>
            <person name="Huang M.Z."/>
            <person name="Huang L."/>
            <person name="Peng D.H."/>
            <person name="Luo Y.B."/>
            <person name="Zou S.Q."/>
            <person name="Chen S.P."/>
            <person name="Lan S."/>
            <person name="Tsai W.C."/>
            <person name="Van de Peer Y."/>
            <person name="Liu Z.J."/>
        </authorList>
    </citation>
    <scope>NUCLEOTIDE SEQUENCE [LARGE SCALE GENOMIC DNA]</scope>
    <source>
        <strain evidence="4">Lor288</strain>
    </source>
</reference>
<name>A0ABR2LCQ8_9ASPA</name>
<evidence type="ECO:0000256" key="1">
    <source>
        <dbReference type="ARBA" id="ARBA00022801"/>
    </source>
</evidence>
<proteinExistence type="predicted"/>
<dbReference type="SUPFAM" id="SSF51556">
    <property type="entry name" value="Metallo-dependent hydrolases"/>
    <property type="match status" value="1"/>
</dbReference>
<dbReference type="Proteomes" id="UP001412067">
    <property type="component" value="Unassembled WGS sequence"/>
</dbReference>
<sequence length="221" mass="24362">MYCESPERKRAFWSENAIVNGIEPDAKNADIGQTYGLCKRVEAVGNVRNLTKLDMKLNDALPKIDVDPESYIVTADGEILQCEPVEEMVAKGRTSSQASSKNVGDEKVNVARHENYFRRINSLFGNMTNKSGEESLAKTNVKDDAWKKHCMAGAMLMLAAIDNKTSNGGGKKMFQQRNGLTYVDLCILGLHHGVAKVLCGTAYDILTVTQTNSCKTLFAFE</sequence>
<comment type="caution">
    <text evidence="2">Lacks conserved residue(s) required for the propagation of feature annotation.</text>
</comment>
<dbReference type="PANTHER" id="PTHR33569:SF1">
    <property type="entry name" value="UREASE"/>
    <property type="match status" value="1"/>
</dbReference>
<evidence type="ECO:0000313" key="4">
    <source>
        <dbReference type="EMBL" id="KAK8937865.1"/>
    </source>
</evidence>
<dbReference type="InterPro" id="IPR017951">
    <property type="entry name" value="Urease_asu_c"/>
</dbReference>
<dbReference type="InterPro" id="IPR032466">
    <property type="entry name" value="Metal_Hydrolase"/>
</dbReference>